<keyword evidence="3" id="KW-1185">Reference proteome</keyword>
<comment type="caution">
    <text evidence="2">The sequence shown here is derived from an EMBL/GenBank/DDBJ whole genome shotgun (WGS) entry which is preliminary data.</text>
</comment>
<sequence>MYKKADRTTPATTYIVAIVVEDFVVGNPATQLRAGQVCSGPFGGSLARNVPVRKAGADRDTSITATDTATRRCTTPTVVATMSPQLSLSVVRHTTHVDTSTSRTRVKRRYVYIWAAYVVAVMAGETGVADSLTVFSQAQAGRMLLFSTGRSHVDYLL</sequence>
<evidence type="ECO:0000313" key="3">
    <source>
        <dbReference type="Proteomes" id="UP001209878"/>
    </source>
</evidence>
<accession>A0AAD9P6C9</accession>
<keyword evidence="1" id="KW-1133">Transmembrane helix</keyword>
<reference evidence="2" key="1">
    <citation type="journal article" date="2023" name="Mol. Biol. Evol.">
        <title>Third-Generation Sequencing Reveals the Adaptive Role of the Epigenome in Three Deep-Sea Polychaetes.</title>
        <authorList>
            <person name="Perez M."/>
            <person name="Aroh O."/>
            <person name="Sun Y."/>
            <person name="Lan Y."/>
            <person name="Juniper S.K."/>
            <person name="Young C.R."/>
            <person name="Angers B."/>
            <person name="Qian P.Y."/>
        </authorList>
    </citation>
    <scope>NUCLEOTIDE SEQUENCE</scope>
    <source>
        <strain evidence="2">R07B-5</strain>
    </source>
</reference>
<organism evidence="2 3">
    <name type="scientific">Ridgeia piscesae</name>
    <name type="common">Tubeworm</name>
    <dbReference type="NCBI Taxonomy" id="27915"/>
    <lineage>
        <taxon>Eukaryota</taxon>
        <taxon>Metazoa</taxon>
        <taxon>Spiralia</taxon>
        <taxon>Lophotrochozoa</taxon>
        <taxon>Annelida</taxon>
        <taxon>Polychaeta</taxon>
        <taxon>Sedentaria</taxon>
        <taxon>Canalipalpata</taxon>
        <taxon>Sabellida</taxon>
        <taxon>Siboglinidae</taxon>
        <taxon>Ridgeia</taxon>
    </lineage>
</organism>
<dbReference type="Proteomes" id="UP001209878">
    <property type="component" value="Unassembled WGS sequence"/>
</dbReference>
<feature type="transmembrane region" description="Helical" evidence="1">
    <location>
        <begin position="110"/>
        <end position="129"/>
    </location>
</feature>
<name>A0AAD9P6C9_RIDPI</name>
<dbReference type="AlphaFoldDB" id="A0AAD9P6C9"/>
<evidence type="ECO:0000313" key="2">
    <source>
        <dbReference type="EMBL" id="KAK2188967.1"/>
    </source>
</evidence>
<evidence type="ECO:0000256" key="1">
    <source>
        <dbReference type="SAM" id="Phobius"/>
    </source>
</evidence>
<keyword evidence="1" id="KW-0812">Transmembrane</keyword>
<gene>
    <name evidence="2" type="ORF">NP493_119g09001</name>
</gene>
<protein>
    <submittedName>
        <fullName evidence="2">Uncharacterized protein</fullName>
    </submittedName>
</protein>
<proteinExistence type="predicted"/>
<dbReference type="EMBL" id="JAODUO010000118">
    <property type="protein sequence ID" value="KAK2188967.1"/>
    <property type="molecule type" value="Genomic_DNA"/>
</dbReference>
<keyword evidence="1" id="KW-0472">Membrane</keyword>